<name>A0ACC1SF79_9APHY</name>
<dbReference type="Proteomes" id="UP001148662">
    <property type="component" value="Unassembled WGS sequence"/>
</dbReference>
<organism evidence="1 2">
    <name type="scientific">Phlebia brevispora</name>
    <dbReference type="NCBI Taxonomy" id="194682"/>
    <lineage>
        <taxon>Eukaryota</taxon>
        <taxon>Fungi</taxon>
        <taxon>Dikarya</taxon>
        <taxon>Basidiomycota</taxon>
        <taxon>Agaricomycotina</taxon>
        <taxon>Agaricomycetes</taxon>
        <taxon>Polyporales</taxon>
        <taxon>Meruliaceae</taxon>
        <taxon>Phlebia</taxon>
    </lineage>
</organism>
<gene>
    <name evidence="1" type="ORF">NM688_g6528</name>
</gene>
<dbReference type="EMBL" id="JANHOG010001358">
    <property type="protein sequence ID" value="KAJ3538390.1"/>
    <property type="molecule type" value="Genomic_DNA"/>
</dbReference>
<evidence type="ECO:0000313" key="1">
    <source>
        <dbReference type="EMBL" id="KAJ3538390.1"/>
    </source>
</evidence>
<reference evidence="1" key="1">
    <citation type="submission" date="2022-07" db="EMBL/GenBank/DDBJ databases">
        <title>Genome Sequence of Phlebia brevispora.</title>
        <authorList>
            <person name="Buettner E."/>
        </authorList>
    </citation>
    <scope>NUCLEOTIDE SEQUENCE</scope>
    <source>
        <strain evidence="1">MPL23</strain>
    </source>
</reference>
<proteinExistence type="predicted"/>
<comment type="caution">
    <text evidence="1">The sequence shown here is derived from an EMBL/GenBank/DDBJ whole genome shotgun (WGS) entry which is preliminary data.</text>
</comment>
<evidence type="ECO:0000313" key="2">
    <source>
        <dbReference type="Proteomes" id="UP001148662"/>
    </source>
</evidence>
<keyword evidence="2" id="KW-1185">Reference proteome</keyword>
<sequence>MEVQKPPAKKRKLTDKHVPNAILHSEDFSEDSRMYHDLLEMEKRLDWTMTRKRVEVQDALGRPMTTTRTLRIFLSHTVSGQAWQQGESSTSDGNVNVETGEGIPAWQFKVEGRLLEVRLLSHYVNLQRCDRREQIPNQRAKDRVPPRKFSTLVKQMIVELDRDPAQYPDSNTVEWIRSAANQPVLDGFTVRRRGDAPTRIRVLMYLEQHPEQYKLHPELSNILGIKEESRTGVIQALWNYIKLQDLQDKVDRRLIRADAQLRNIFGQDQIQFQQIPERVNRFLMKPDPIVLHYTLNPNVPPPDKPHAYDVEIKIDDTNLKTRMTHVMLSMAPESAKELNKLDEEISLHIQSLHNSHLKRNFLRSFSDNPHGFIQTWLESQSRDLENILGSGPSEGATLRQDDLRRSEFFRLPWVEEAVAVQEGLRLAAKAGL</sequence>
<protein>
    <submittedName>
        <fullName evidence="1">Uncharacterized protein</fullName>
    </submittedName>
</protein>
<accession>A0ACC1SF79</accession>